<comment type="caution">
    <text evidence="3">The sequence shown here is derived from an EMBL/GenBank/DDBJ whole genome shotgun (WGS) entry which is preliminary data.</text>
</comment>
<gene>
    <name evidence="3" type="ORF">L596_027980</name>
</gene>
<keyword evidence="2" id="KW-0472">Membrane</keyword>
<keyword evidence="4" id="KW-1185">Reference proteome</keyword>
<keyword evidence="2" id="KW-1133">Transmembrane helix</keyword>
<feature type="transmembrane region" description="Helical" evidence="2">
    <location>
        <begin position="213"/>
        <end position="234"/>
    </location>
</feature>
<keyword evidence="2" id="KW-0812">Transmembrane</keyword>
<accession>A0A4V5ZXR4</accession>
<evidence type="ECO:0000313" key="4">
    <source>
        <dbReference type="Proteomes" id="UP000298663"/>
    </source>
</evidence>
<evidence type="ECO:0000256" key="2">
    <source>
        <dbReference type="SAM" id="Phobius"/>
    </source>
</evidence>
<dbReference type="AlphaFoldDB" id="A0A4V5ZXR4"/>
<reference evidence="3 4" key="2">
    <citation type="journal article" date="2019" name="G3 (Bethesda)">
        <title>Hybrid Assembly of the Genome of the Entomopathogenic Nematode Steinernema carpocapsae Identifies the X-Chromosome.</title>
        <authorList>
            <person name="Serra L."/>
            <person name="Macchietto M."/>
            <person name="Macias-Munoz A."/>
            <person name="McGill C.J."/>
            <person name="Rodriguez I.M."/>
            <person name="Rodriguez B."/>
            <person name="Murad R."/>
            <person name="Mortazavi A."/>
        </authorList>
    </citation>
    <scope>NUCLEOTIDE SEQUENCE [LARGE SCALE GENOMIC DNA]</scope>
    <source>
        <strain evidence="3 4">ALL</strain>
    </source>
</reference>
<name>A0A4V5ZXR4_STECR</name>
<proteinExistence type="predicted"/>
<sequence>MHLENGQKNAVFKLKVELNLEPSSSRISQLQENKLQCESCSLIGLSLAQRPLARPTASLAKAARNSSLAFGHLVKLLSSHDKHFLRPVKQVKIVVGESRSPPLYFAPGPMHRNGKRFHQNGDEMAKELSAFRGPGESKQVHLLLRRPRHRRPLDKSDARPVHCSSGRLRRTPRVQQESSEESSCLPKEIKCIAFFGRVHDAFFKFLTSLVTNWIVKMILMVTMVAYWIGAVCCLRPYSNANGFECSRCPTATSWTSRTGTTTLSRYPLSSLVHLSGNASDGLHCS</sequence>
<reference evidence="3 4" key="1">
    <citation type="journal article" date="2015" name="Genome Biol.">
        <title>Comparative genomics of Steinernema reveals deeply conserved gene regulatory networks.</title>
        <authorList>
            <person name="Dillman A.R."/>
            <person name="Macchietto M."/>
            <person name="Porter C.F."/>
            <person name="Rogers A."/>
            <person name="Williams B."/>
            <person name="Antoshechkin I."/>
            <person name="Lee M.M."/>
            <person name="Goodwin Z."/>
            <person name="Lu X."/>
            <person name="Lewis E.E."/>
            <person name="Goodrich-Blair H."/>
            <person name="Stock S.P."/>
            <person name="Adams B.J."/>
            <person name="Sternberg P.W."/>
            <person name="Mortazavi A."/>
        </authorList>
    </citation>
    <scope>NUCLEOTIDE SEQUENCE [LARGE SCALE GENOMIC DNA]</scope>
    <source>
        <strain evidence="3 4">ALL</strain>
    </source>
</reference>
<organism evidence="3 4">
    <name type="scientific">Steinernema carpocapsae</name>
    <name type="common">Entomopathogenic nematode</name>
    <dbReference type="NCBI Taxonomy" id="34508"/>
    <lineage>
        <taxon>Eukaryota</taxon>
        <taxon>Metazoa</taxon>
        <taxon>Ecdysozoa</taxon>
        <taxon>Nematoda</taxon>
        <taxon>Chromadorea</taxon>
        <taxon>Rhabditida</taxon>
        <taxon>Tylenchina</taxon>
        <taxon>Panagrolaimomorpha</taxon>
        <taxon>Strongyloidoidea</taxon>
        <taxon>Steinernematidae</taxon>
        <taxon>Steinernema</taxon>
    </lineage>
</organism>
<evidence type="ECO:0000256" key="1">
    <source>
        <dbReference type="SAM" id="MobiDB-lite"/>
    </source>
</evidence>
<feature type="region of interest" description="Disordered" evidence="1">
    <location>
        <begin position="149"/>
        <end position="179"/>
    </location>
</feature>
<dbReference type="EMBL" id="AZBU02000011">
    <property type="protein sequence ID" value="TKR60785.1"/>
    <property type="molecule type" value="Genomic_DNA"/>
</dbReference>
<evidence type="ECO:0000313" key="3">
    <source>
        <dbReference type="EMBL" id="TKR60785.1"/>
    </source>
</evidence>
<protein>
    <submittedName>
        <fullName evidence="3">Uncharacterized protein</fullName>
    </submittedName>
</protein>
<dbReference type="Proteomes" id="UP000298663">
    <property type="component" value="Unassembled WGS sequence"/>
</dbReference>